<comment type="caution">
    <text evidence="1">The sequence shown here is derived from an EMBL/GenBank/DDBJ whole genome shotgun (WGS) entry which is preliminary data.</text>
</comment>
<dbReference type="RefSeq" id="WP_332864939.1">
    <property type="nucleotide sequence ID" value="NZ_JBAFSM010000015.1"/>
</dbReference>
<protein>
    <submittedName>
        <fullName evidence="1">Uncharacterized protein</fullName>
    </submittedName>
</protein>
<gene>
    <name evidence="1" type="ORF">V0288_10040</name>
</gene>
<name>A0AAW9QK30_9CHRO</name>
<organism evidence="1 2">
    <name type="scientific">Pannus brasiliensis CCIBt3594</name>
    <dbReference type="NCBI Taxonomy" id="1427578"/>
    <lineage>
        <taxon>Bacteria</taxon>
        <taxon>Bacillati</taxon>
        <taxon>Cyanobacteriota</taxon>
        <taxon>Cyanophyceae</taxon>
        <taxon>Oscillatoriophycideae</taxon>
        <taxon>Chroococcales</taxon>
        <taxon>Microcystaceae</taxon>
        <taxon>Pannus</taxon>
    </lineage>
</organism>
<dbReference type="Proteomes" id="UP001328733">
    <property type="component" value="Unassembled WGS sequence"/>
</dbReference>
<accession>A0AAW9QK30</accession>
<reference evidence="1 2" key="1">
    <citation type="submission" date="2024-01" db="EMBL/GenBank/DDBJ databases">
        <title>Genomic insights into the taxonomy and metabolism of the cyanobacterium Pannus brasiliensis CCIBt3594.</title>
        <authorList>
            <person name="Machado M."/>
            <person name="Botero N.B."/>
            <person name="Andreote A.P.D."/>
            <person name="Feitosa A.M.T."/>
            <person name="Popin R."/>
            <person name="Sivonen K."/>
            <person name="Fiore M.F."/>
        </authorList>
    </citation>
    <scope>NUCLEOTIDE SEQUENCE [LARGE SCALE GENOMIC DNA]</scope>
    <source>
        <strain evidence="1 2">CCIBt3594</strain>
    </source>
</reference>
<sequence>MEWRSQESGVGSQEARIALYHFRGFRSLSFPETVDFSIAPPASCLLPSAFCLLPLASCLLPPVS</sequence>
<dbReference type="AlphaFoldDB" id="A0AAW9QK30"/>
<evidence type="ECO:0000313" key="1">
    <source>
        <dbReference type="EMBL" id="MEG3437458.1"/>
    </source>
</evidence>
<dbReference type="EMBL" id="JBAFSM010000015">
    <property type="protein sequence ID" value="MEG3437458.1"/>
    <property type="molecule type" value="Genomic_DNA"/>
</dbReference>
<keyword evidence="2" id="KW-1185">Reference proteome</keyword>
<evidence type="ECO:0000313" key="2">
    <source>
        <dbReference type="Proteomes" id="UP001328733"/>
    </source>
</evidence>
<proteinExistence type="predicted"/>